<evidence type="ECO:0000256" key="5">
    <source>
        <dbReference type="ARBA" id="ARBA00022801"/>
    </source>
</evidence>
<proteinExistence type="inferred from homology"/>
<dbReference type="VEuPathDB" id="FungiDB:ASPCADRAFT_2151"/>
<dbReference type="InterPro" id="IPR001579">
    <property type="entry name" value="Glyco_hydro_18_chit_AS"/>
</dbReference>
<dbReference type="OrthoDB" id="73875at2759"/>
<dbReference type="AlphaFoldDB" id="A0A1R3RW50"/>
<dbReference type="InterPro" id="IPR029070">
    <property type="entry name" value="Chitinase_insertion_sf"/>
</dbReference>
<dbReference type="InterPro" id="IPR017853">
    <property type="entry name" value="GH"/>
</dbReference>
<dbReference type="Pfam" id="PF00704">
    <property type="entry name" value="Glyco_hydro_18"/>
    <property type="match status" value="1"/>
</dbReference>
<dbReference type="GO" id="GO:0008061">
    <property type="term" value="F:chitin binding"/>
    <property type="evidence" value="ECO:0007669"/>
    <property type="project" value="UniProtKB-KW"/>
</dbReference>
<keyword evidence="4" id="KW-0147">Chitin-binding</keyword>
<dbReference type="PROSITE" id="PS01095">
    <property type="entry name" value="GH18_1"/>
    <property type="match status" value="1"/>
</dbReference>
<dbReference type="GO" id="GO:0000272">
    <property type="term" value="P:polysaccharide catabolic process"/>
    <property type="evidence" value="ECO:0007669"/>
    <property type="project" value="UniProtKB-KW"/>
</dbReference>
<dbReference type="SMART" id="SM00636">
    <property type="entry name" value="Glyco_18"/>
    <property type="match status" value="1"/>
</dbReference>
<evidence type="ECO:0000256" key="9">
    <source>
        <dbReference type="ARBA" id="ARBA00023295"/>
    </source>
</evidence>
<evidence type="ECO:0000256" key="2">
    <source>
        <dbReference type="ARBA" id="ARBA00008682"/>
    </source>
</evidence>
<dbReference type="InterPro" id="IPR036861">
    <property type="entry name" value="Endochitinase-like_sf"/>
</dbReference>
<evidence type="ECO:0000256" key="3">
    <source>
        <dbReference type="ARBA" id="ARBA00012729"/>
    </source>
</evidence>
<dbReference type="InterPro" id="IPR053214">
    <property type="entry name" value="LysM12-like"/>
</dbReference>
<keyword evidence="9 11" id="KW-0326">Glycosidase</keyword>
<evidence type="ECO:0000256" key="8">
    <source>
        <dbReference type="ARBA" id="ARBA00023277"/>
    </source>
</evidence>
<keyword evidence="6" id="KW-0146">Chitin degradation</keyword>
<keyword evidence="5 11" id="KW-0378">Hydrolase</keyword>
<evidence type="ECO:0000313" key="14">
    <source>
        <dbReference type="Proteomes" id="UP000188318"/>
    </source>
</evidence>
<accession>A0A1R3RW50</accession>
<keyword evidence="10" id="KW-0624">Polysaccharide degradation</keyword>
<dbReference type="SUPFAM" id="SSF51445">
    <property type="entry name" value="(Trans)glycosidases"/>
    <property type="match status" value="1"/>
</dbReference>
<dbReference type="OMA" id="WAFANIT"/>
<protein>
    <recommendedName>
        <fullName evidence="3">chitinase</fullName>
        <ecNumber evidence="3">3.2.1.14</ecNumber>
    </recommendedName>
</protein>
<reference evidence="14" key="1">
    <citation type="journal article" date="2017" name="Genome Biol.">
        <title>Comparative genomics reveals high biological diversity and specific adaptations in the industrially and medically important fungal genus Aspergillus.</title>
        <authorList>
            <person name="de Vries R.P."/>
            <person name="Riley R."/>
            <person name="Wiebenga A."/>
            <person name="Aguilar-Osorio G."/>
            <person name="Amillis S."/>
            <person name="Uchima C.A."/>
            <person name="Anderluh G."/>
            <person name="Asadollahi M."/>
            <person name="Askin M."/>
            <person name="Barry K."/>
            <person name="Battaglia E."/>
            <person name="Bayram O."/>
            <person name="Benocci T."/>
            <person name="Braus-Stromeyer S.A."/>
            <person name="Caldana C."/>
            <person name="Canovas D."/>
            <person name="Cerqueira G.C."/>
            <person name="Chen F."/>
            <person name="Chen W."/>
            <person name="Choi C."/>
            <person name="Clum A."/>
            <person name="Dos Santos R.A."/>
            <person name="Damasio A.R."/>
            <person name="Diallinas G."/>
            <person name="Emri T."/>
            <person name="Fekete E."/>
            <person name="Flipphi M."/>
            <person name="Freyberg S."/>
            <person name="Gallo A."/>
            <person name="Gournas C."/>
            <person name="Habgood R."/>
            <person name="Hainaut M."/>
            <person name="Harispe M.L."/>
            <person name="Henrissat B."/>
            <person name="Hilden K.S."/>
            <person name="Hope R."/>
            <person name="Hossain A."/>
            <person name="Karabika E."/>
            <person name="Karaffa L."/>
            <person name="Karanyi Z."/>
            <person name="Krasevec N."/>
            <person name="Kuo A."/>
            <person name="Kusch H."/>
            <person name="LaButti K."/>
            <person name="Lagendijk E.L."/>
            <person name="Lapidus A."/>
            <person name="Levasseur A."/>
            <person name="Lindquist E."/>
            <person name="Lipzen A."/>
            <person name="Logrieco A.F."/>
            <person name="MacCabe A."/>
            <person name="Maekelae M.R."/>
            <person name="Malavazi I."/>
            <person name="Melin P."/>
            <person name="Meyer V."/>
            <person name="Mielnichuk N."/>
            <person name="Miskei M."/>
            <person name="Molnar A.P."/>
            <person name="Mule G."/>
            <person name="Ngan C.Y."/>
            <person name="Orejas M."/>
            <person name="Orosz E."/>
            <person name="Ouedraogo J.P."/>
            <person name="Overkamp K.M."/>
            <person name="Park H.-S."/>
            <person name="Perrone G."/>
            <person name="Piumi F."/>
            <person name="Punt P.J."/>
            <person name="Ram A.F."/>
            <person name="Ramon A."/>
            <person name="Rauscher S."/>
            <person name="Record E."/>
            <person name="Riano-Pachon D.M."/>
            <person name="Robert V."/>
            <person name="Roehrig J."/>
            <person name="Ruller R."/>
            <person name="Salamov A."/>
            <person name="Salih N.S."/>
            <person name="Samson R.A."/>
            <person name="Sandor E."/>
            <person name="Sanguinetti M."/>
            <person name="Schuetze T."/>
            <person name="Sepcic K."/>
            <person name="Shelest E."/>
            <person name="Sherlock G."/>
            <person name="Sophianopoulou V."/>
            <person name="Squina F.M."/>
            <person name="Sun H."/>
            <person name="Susca A."/>
            <person name="Todd R.B."/>
            <person name="Tsang A."/>
            <person name="Unkles S.E."/>
            <person name="van de Wiele N."/>
            <person name="van Rossen-Uffink D."/>
            <person name="Oliveira J.V."/>
            <person name="Vesth T.C."/>
            <person name="Visser J."/>
            <person name="Yu J.-H."/>
            <person name="Zhou M."/>
            <person name="Andersen M.R."/>
            <person name="Archer D.B."/>
            <person name="Baker S.E."/>
            <person name="Benoit I."/>
            <person name="Brakhage A.A."/>
            <person name="Braus G.H."/>
            <person name="Fischer R."/>
            <person name="Frisvad J.C."/>
            <person name="Goldman G.H."/>
            <person name="Houbraken J."/>
            <person name="Oakley B."/>
            <person name="Pocsi I."/>
            <person name="Scazzocchio C."/>
            <person name="Seiboth B."/>
            <person name="vanKuyk P.A."/>
            <person name="Wortman J."/>
            <person name="Dyer P.S."/>
            <person name="Grigoriev I.V."/>
        </authorList>
    </citation>
    <scope>NUCLEOTIDE SEQUENCE [LARGE SCALE GENOMIC DNA]</scope>
    <source>
        <strain evidence="14">ITEM 5010</strain>
    </source>
</reference>
<dbReference type="SUPFAM" id="SSF54556">
    <property type="entry name" value="Chitinase insertion domain"/>
    <property type="match status" value="1"/>
</dbReference>
<evidence type="ECO:0000256" key="7">
    <source>
        <dbReference type="ARBA" id="ARBA00023026"/>
    </source>
</evidence>
<comment type="similarity">
    <text evidence="2">Belongs to the glycosyl hydrolase 18 family. Chitinase class V subfamily.</text>
</comment>
<dbReference type="InterPro" id="IPR001223">
    <property type="entry name" value="Glyco_hydro18_cat"/>
</dbReference>
<evidence type="ECO:0000256" key="4">
    <source>
        <dbReference type="ARBA" id="ARBA00022669"/>
    </source>
</evidence>
<dbReference type="EC" id="3.2.1.14" evidence="3"/>
<dbReference type="PROSITE" id="PS51910">
    <property type="entry name" value="GH18_2"/>
    <property type="match status" value="1"/>
</dbReference>
<dbReference type="PANTHER" id="PTHR47700:SF2">
    <property type="entry name" value="CHITINASE"/>
    <property type="match status" value="1"/>
</dbReference>
<evidence type="ECO:0000256" key="1">
    <source>
        <dbReference type="ARBA" id="ARBA00000822"/>
    </source>
</evidence>
<feature type="domain" description="GH18" evidence="12">
    <location>
        <begin position="114"/>
        <end position="479"/>
    </location>
</feature>
<dbReference type="STRING" id="602072.A0A1R3RW50"/>
<keyword evidence="7" id="KW-0843">Virulence</keyword>
<dbReference type="Gene3D" id="3.10.50.10">
    <property type="match status" value="1"/>
</dbReference>
<dbReference type="Proteomes" id="UP000188318">
    <property type="component" value="Unassembled WGS sequence"/>
</dbReference>
<dbReference type="PANTHER" id="PTHR47700">
    <property type="entry name" value="V CHITINASE, PUTATIVE (AFU_ORTHOLOGUE AFUA_6G13720)-RELATED"/>
    <property type="match status" value="1"/>
</dbReference>
<sequence length="873" mass="95494">MGWAGCLRLQKGQRICLSEGTPPFPAPMENALCGPQVPGTTQPSGMAASNWTNLNPCPLNACCDIWGQCGISDEFCTNDPADTGAPGTAKNGTNGCISNCGTNITNNEDQPSSIKRIGYFESWNLDRPCLNMDISKFQGNDYYTHVHWAFANITTDWEVDVSGDQDQFNGLLNLTGMNRILSFGGWGFSTTSYTYSILRDGVMDGNRQTLAKNIANFIVDHDLDGVDFDWEYPGAQDIPGIPADSPKSPERYLEFLKLLRSELPSSKSLSIAAPASYWYLKNFPIKDMAAVVDYIVYMTYDLHGQWDYQRTYADSGCPDGGCLRSQVNKTETAYALSMITKAGVPAKQVVAGLALYGRSFKMENPSCSGPECHFTGPESGAEPGSCTQTAGYLSNYEIYQIIGQADNPEVYGNISITQYQDEGDVLIYDEDNWVSWLSPSSYASRRSWTGGLNFAGTSDWAVDLNQTYASNGTGEAVSNDVEDNYQICDYSKAYSSLDALSTASGGLRSDCIALYALQVLIDMLDVAYANYTAVNNGYNELFSYYVTYMEDMVPKVLIDDFMFNKSTTTEWMTFPSLGYGMDYFTCKLGNGDEIPCTEINGTNVREEIEEKATTLILSDHKAYDTALTNAGIDEDWVEYSTYTYTLDFVQPHASRRFEYKFADFPTKNASMVVPNPKDIVTEGIGSIPALRTAMQATLLDIMLGQWTNGSVSDAAQAYSVPVFLLMQAIDDMETAKKLGAEEKKEEEEEEKRKKDFILLIVSVVLMFVPVIGEEAAAAAGLADLARGIAIAGEAGNGALALYDTVEDPSSAVVNIIGMLFGVGSIAKVARDGKGLASVAKLRREMSANEVASLGSIFKENDVVLQTIMKVCRE</sequence>
<comment type="catalytic activity">
    <reaction evidence="1">
        <text>Random endo-hydrolysis of N-acetyl-beta-D-glucosaminide (1-&gt;4)-beta-linkages in chitin and chitodextrins.</text>
        <dbReference type="EC" id="3.2.1.14"/>
    </reaction>
</comment>
<name>A0A1R3RW50_ASPC5</name>
<dbReference type="GO" id="GO:0006032">
    <property type="term" value="P:chitin catabolic process"/>
    <property type="evidence" value="ECO:0007669"/>
    <property type="project" value="UniProtKB-KW"/>
</dbReference>
<dbReference type="InterPro" id="IPR011583">
    <property type="entry name" value="Chitinase_II/V-like_cat"/>
</dbReference>
<evidence type="ECO:0000313" key="13">
    <source>
        <dbReference type="EMBL" id="OOF98718.1"/>
    </source>
</evidence>
<dbReference type="SUPFAM" id="SSF57016">
    <property type="entry name" value="Plant lectins/antimicrobial peptides"/>
    <property type="match status" value="1"/>
</dbReference>
<evidence type="ECO:0000259" key="12">
    <source>
        <dbReference type="PROSITE" id="PS51910"/>
    </source>
</evidence>
<evidence type="ECO:0000256" key="6">
    <source>
        <dbReference type="ARBA" id="ARBA00023024"/>
    </source>
</evidence>
<dbReference type="CDD" id="cd02878">
    <property type="entry name" value="GH18_zymocin_alpha"/>
    <property type="match status" value="1"/>
</dbReference>
<keyword evidence="8" id="KW-0119">Carbohydrate metabolism</keyword>
<dbReference type="GO" id="GO:0008843">
    <property type="term" value="F:endochitinase activity"/>
    <property type="evidence" value="ECO:0007669"/>
    <property type="project" value="UniProtKB-EC"/>
</dbReference>
<keyword evidence="14" id="KW-1185">Reference proteome</keyword>
<organism evidence="13 14">
    <name type="scientific">Aspergillus carbonarius (strain ITEM 5010)</name>
    <dbReference type="NCBI Taxonomy" id="602072"/>
    <lineage>
        <taxon>Eukaryota</taxon>
        <taxon>Fungi</taxon>
        <taxon>Dikarya</taxon>
        <taxon>Ascomycota</taxon>
        <taxon>Pezizomycotina</taxon>
        <taxon>Eurotiomycetes</taxon>
        <taxon>Eurotiomycetidae</taxon>
        <taxon>Eurotiales</taxon>
        <taxon>Aspergillaceae</taxon>
        <taxon>Aspergillus</taxon>
        <taxon>Aspergillus subgen. Circumdati</taxon>
    </lineage>
</organism>
<dbReference type="Gene3D" id="3.20.20.80">
    <property type="entry name" value="Glycosidases"/>
    <property type="match status" value="1"/>
</dbReference>
<gene>
    <name evidence="13" type="ORF">ASPCADRAFT_2151</name>
</gene>
<dbReference type="EMBL" id="KV907495">
    <property type="protein sequence ID" value="OOF98718.1"/>
    <property type="molecule type" value="Genomic_DNA"/>
</dbReference>
<evidence type="ECO:0000256" key="10">
    <source>
        <dbReference type="ARBA" id="ARBA00023326"/>
    </source>
</evidence>
<dbReference type="CDD" id="cd00035">
    <property type="entry name" value="ChtBD1"/>
    <property type="match status" value="1"/>
</dbReference>
<evidence type="ECO:0000256" key="11">
    <source>
        <dbReference type="RuleBase" id="RU000489"/>
    </source>
</evidence>